<evidence type="ECO:0000256" key="6">
    <source>
        <dbReference type="ARBA" id="ARBA00023136"/>
    </source>
</evidence>
<dbReference type="PANTHER" id="PTHR43386">
    <property type="entry name" value="OLIGOPEPTIDE TRANSPORT SYSTEM PERMEASE PROTEIN APPC"/>
    <property type="match status" value="1"/>
</dbReference>
<dbReference type="PANTHER" id="PTHR43386:SF1">
    <property type="entry name" value="D,D-DIPEPTIDE TRANSPORT SYSTEM PERMEASE PROTEIN DDPC-RELATED"/>
    <property type="match status" value="1"/>
</dbReference>
<feature type="transmembrane region" description="Helical" evidence="7">
    <location>
        <begin position="286"/>
        <end position="307"/>
    </location>
</feature>
<proteinExistence type="inferred from homology"/>
<dbReference type="Proteomes" id="UP000469763">
    <property type="component" value="Unassembled WGS sequence"/>
</dbReference>
<evidence type="ECO:0000259" key="8">
    <source>
        <dbReference type="PROSITE" id="PS50928"/>
    </source>
</evidence>
<dbReference type="CDD" id="cd06261">
    <property type="entry name" value="TM_PBP2"/>
    <property type="match status" value="1"/>
</dbReference>
<keyword evidence="10" id="KW-1185">Reference proteome</keyword>
<evidence type="ECO:0000256" key="7">
    <source>
        <dbReference type="RuleBase" id="RU363032"/>
    </source>
</evidence>
<feature type="transmembrane region" description="Helical" evidence="7">
    <location>
        <begin position="50"/>
        <end position="74"/>
    </location>
</feature>
<evidence type="ECO:0000256" key="1">
    <source>
        <dbReference type="ARBA" id="ARBA00004651"/>
    </source>
</evidence>
<dbReference type="InterPro" id="IPR050366">
    <property type="entry name" value="BP-dependent_transpt_permease"/>
</dbReference>
<dbReference type="InterPro" id="IPR053523">
    <property type="entry name" value="Oligopeptide_permease_AppC"/>
</dbReference>
<evidence type="ECO:0000256" key="3">
    <source>
        <dbReference type="ARBA" id="ARBA00022475"/>
    </source>
</evidence>
<dbReference type="InterPro" id="IPR025966">
    <property type="entry name" value="OppC_N"/>
</dbReference>
<dbReference type="NCBIfam" id="NF045476">
    <property type="entry name" value="Opp4C"/>
    <property type="match status" value="1"/>
</dbReference>
<feature type="domain" description="ABC transmembrane type-1" evidence="8">
    <location>
        <begin position="109"/>
        <end position="307"/>
    </location>
</feature>
<organism evidence="9 10">
    <name type="scientific">Bifidobacterium avesanii</name>
    <dbReference type="NCBI Taxonomy" id="1798157"/>
    <lineage>
        <taxon>Bacteria</taxon>
        <taxon>Bacillati</taxon>
        <taxon>Actinomycetota</taxon>
        <taxon>Actinomycetes</taxon>
        <taxon>Bifidobacteriales</taxon>
        <taxon>Bifidobacteriaceae</taxon>
        <taxon>Bifidobacterium</taxon>
    </lineage>
</organism>
<comment type="similarity">
    <text evidence="7">Belongs to the binding-protein-dependent transport system permease family.</text>
</comment>
<gene>
    <name evidence="9" type="ORF">GFD22_07880</name>
</gene>
<evidence type="ECO:0000256" key="2">
    <source>
        <dbReference type="ARBA" id="ARBA00022448"/>
    </source>
</evidence>
<keyword evidence="3" id="KW-1003">Cell membrane</keyword>
<reference evidence="9 10" key="1">
    <citation type="submission" date="2019-10" db="EMBL/GenBank/DDBJ databases">
        <title>Bifidobacterium from non-human primates.</title>
        <authorList>
            <person name="Modesto M."/>
        </authorList>
    </citation>
    <scope>NUCLEOTIDE SEQUENCE [LARGE SCALE GENOMIC DNA]</scope>
    <source>
        <strain evidence="9 10">TREC</strain>
    </source>
</reference>
<protein>
    <submittedName>
        <fullName evidence="9">ABC transporter permease subunit</fullName>
    </submittedName>
</protein>
<dbReference type="InterPro" id="IPR035906">
    <property type="entry name" value="MetI-like_sf"/>
</dbReference>
<dbReference type="Gene3D" id="1.10.3720.10">
    <property type="entry name" value="MetI-like"/>
    <property type="match status" value="1"/>
</dbReference>
<feature type="transmembrane region" description="Helical" evidence="7">
    <location>
        <begin position="177"/>
        <end position="198"/>
    </location>
</feature>
<evidence type="ECO:0000313" key="10">
    <source>
        <dbReference type="Proteomes" id="UP000469763"/>
    </source>
</evidence>
<evidence type="ECO:0000256" key="5">
    <source>
        <dbReference type="ARBA" id="ARBA00022989"/>
    </source>
</evidence>
<evidence type="ECO:0000256" key="4">
    <source>
        <dbReference type="ARBA" id="ARBA00022692"/>
    </source>
</evidence>
<accession>A0A7K3TIF2</accession>
<dbReference type="PROSITE" id="PS50928">
    <property type="entry name" value="ABC_TM1"/>
    <property type="match status" value="1"/>
</dbReference>
<feature type="transmembrane region" description="Helical" evidence="7">
    <location>
        <begin position="111"/>
        <end position="139"/>
    </location>
</feature>
<keyword evidence="4 7" id="KW-0812">Transmembrane</keyword>
<dbReference type="InterPro" id="IPR000515">
    <property type="entry name" value="MetI-like"/>
</dbReference>
<dbReference type="SUPFAM" id="SSF161098">
    <property type="entry name" value="MetI-like"/>
    <property type="match status" value="1"/>
</dbReference>
<dbReference type="EMBL" id="WHZY01000012">
    <property type="protein sequence ID" value="NEG78888.1"/>
    <property type="molecule type" value="Genomic_DNA"/>
</dbReference>
<keyword evidence="2 7" id="KW-0813">Transport</keyword>
<name>A0A7K3TIF2_9BIFI</name>
<comment type="subcellular location">
    <subcellularLocation>
        <location evidence="1 7">Cell membrane</location>
        <topology evidence="1 7">Multi-pass membrane protein</topology>
    </subcellularLocation>
</comment>
<dbReference type="Pfam" id="PF00528">
    <property type="entry name" value="BPD_transp_1"/>
    <property type="match status" value="1"/>
</dbReference>
<comment type="caution">
    <text evidence="9">The sequence shown here is derived from an EMBL/GenBank/DDBJ whole genome shotgun (WGS) entry which is preliminary data.</text>
</comment>
<sequence>MSSRLPFATRRKNAERDAELAGALDRSARTRGGSLWRDAIHAFLRNKTAVAALIVLLAIVLISYVGPFLSPWGINDYDVMNMKQGPSAEHWLGTDSYGRDVFTRVMYAGRISIAIGLISMLVSVLFGAVLGVVSGYFGGWVDGVTMRIADVVLSIPSMPLMFIIAALLSAFKVPAELKVYFVIVMLSFVGWPSIARMIRGQVLSIRERMYVRAADVLGLGTGSKLFRHILPNTYPILIVEATLATANGIMNESALSFLGLGVSQPIPSWGNMISAANNLIDFQMHWWLWVTPGLAVFATVISINTIGDRLRDAFDPKQYA</sequence>
<dbReference type="GO" id="GO:0055085">
    <property type="term" value="P:transmembrane transport"/>
    <property type="evidence" value="ECO:0007669"/>
    <property type="project" value="InterPro"/>
</dbReference>
<keyword evidence="6 7" id="KW-0472">Membrane</keyword>
<dbReference type="GO" id="GO:0005886">
    <property type="term" value="C:plasma membrane"/>
    <property type="evidence" value="ECO:0007669"/>
    <property type="project" value="UniProtKB-SubCell"/>
</dbReference>
<dbReference type="Pfam" id="PF12911">
    <property type="entry name" value="OppC_N"/>
    <property type="match status" value="1"/>
</dbReference>
<keyword evidence="5 7" id="KW-1133">Transmembrane helix</keyword>
<evidence type="ECO:0000313" key="9">
    <source>
        <dbReference type="EMBL" id="NEG78888.1"/>
    </source>
</evidence>
<dbReference type="OrthoDB" id="9812701at2"/>
<feature type="transmembrane region" description="Helical" evidence="7">
    <location>
        <begin position="151"/>
        <end position="171"/>
    </location>
</feature>
<dbReference type="AlphaFoldDB" id="A0A7K3TIF2"/>
<dbReference type="RefSeq" id="WP_152350613.1">
    <property type="nucleotide sequence ID" value="NZ_WBSN01000011.1"/>
</dbReference>